<gene>
    <name evidence="3" type="ORF">FNH21_08790</name>
</gene>
<evidence type="ECO:0000256" key="2">
    <source>
        <dbReference type="SAM" id="Phobius"/>
    </source>
</evidence>
<evidence type="ECO:0000256" key="1">
    <source>
        <dbReference type="SAM" id="MobiDB-lite"/>
    </source>
</evidence>
<evidence type="ECO:0000313" key="3">
    <source>
        <dbReference type="EMBL" id="MPY10813.1"/>
    </source>
</evidence>
<dbReference type="AlphaFoldDB" id="A0A7X1NQ62"/>
<feature type="compositionally biased region" description="Low complexity" evidence="1">
    <location>
        <begin position="1"/>
        <end position="20"/>
    </location>
</feature>
<keyword evidence="2" id="KW-0812">Transmembrane</keyword>
<sequence>MPSRPTTSPTTRPMTSPSRNRSGRLRTSPALPALVWAGIDTVLILAFAVSGRRTHEHGVTFLGVLDTAWPFLTAYALASLALRAWRSPSTPWPTAVALWLATVVGGLLLRAASGEGVAVSFQIVTLLVLGTFLVLPRAVLHAVRRRRLPVA</sequence>
<dbReference type="Proteomes" id="UP000326464">
    <property type="component" value="Unassembled WGS sequence"/>
</dbReference>
<keyword evidence="4" id="KW-1185">Reference proteome</keyword>
<accession>A0A7X1NQ62</accession>
<feature type="transmembrane region" description="Helical" evidence="2">
    <location>
        <begin position="119"/>
        <end position="140"/>
    </location>
</feature>
<dbReference type="InterPro" id="IPR021414">
    <property type="entry name" value="DUF3054"/>
</dbReference>
<dbReference type="Pfam" id="PF11255">
    <property type="entry name" value="DUF3054"/>
    <property type="match status" value="1"/>
</dbReference>
<dbReference type="OrthoDB" id="3698172at2"/>
<dbReference type="EMBL" id="VJXX01000002">
    <property type="protein sequence ID" value="MPY10813.1"/>
    <property type="molecule type" value="Genomic_DNA"/>
</dbReference>
<feature type="transmembrane region" description="Helical" evidence="2">
    <location>
        <begin position="61"/>
        <end position="82"/>
    </location>
</feature>
<name>A0A7X1NQ62_9MICC</name>
<reference evidence="4" key="1">
    <citation type="submission" date="2019-07" db="EMBL/GenBank/DDBJ databases">
        <title>Arthrobacter KR32 sp. nov., isolated from mountain cheese made of cows milk.</title>
        <authorList>
            <person name="Flegler A."/>
        </authorList>
    </citation>
    <scope>NUCLEOTIDE SEQUENCE [LARGE SCALE GENOMIC DNA]</scope>
    <source>
        <strain evidence="4">KR32</strain>
    </source>
</reference>
<keyword evidence="2" id="KW-1133">Transmembrane helix</keyword>
<keyword evidence="2" id="KW-0472">Membrane</keyword>
<feature type="transmembrane region" description="Helical" evidence="2">
    <location>
        <begin position="29"/>
        <end position="49"/>
    </location>
</feature>
<dbReference type="RefSeq" id="WP_152814428.1">
    <property type="nucleotide sequence ID" value="NZ_VJXX01000002.1"/>
</dbReference>
<evidence type="ECO:0000313" key="4">
    <source>
        <dbReference type="Proteomes" id="UP000326464"/>
    </source>
</evidence>
<proteinExistence type="predicted"/>
<organism evidence="3 4">
    <name type="scientific">Arthrobacter bussei</name>
    <dbReference type="NCBI Taxonomy" id="2594179"/>
    <lineage>
        <taxon>Bacteria</taxon>
        <taxon>Bacillati</taxon>
        <taxon>Actinomycetota</taxon>
        <taxon>Actinomycetes</taxon>
        <taxon>Micrococcales</taxon>
        <taxon>Micrococcaceae</taxon>
        <taxon>Arthrobacter</taxon>
    </lineage>
</organism>
<feature type="region of interest" description="Disordered" evidence="1">
    <location>
        <begin position="1"/>
        <end position="25"/>
    </location>
</feature>
<feature type="transmembrane region" description="Helical" evidence="2">
    <location>
        <begin position="94"/>
        <end position="113"/>
    </location>
</feature>
<comment type="caution">
    <text evidence="3">The sequence shown here is derived from an EMBL/GenBank/DDBJ whole genome shotgun (WGS) entry which is preliminary data.</text>
</comment>
<protein>
    <submittedName>
        <fullName evidence="3">DUF3054 domain-containing protein</fullName>
    </submittedName>
</protein>